<dbReference type="AlphaFoldDB" id="A0A0A3HSX4"/>
<evidence type="ECO:0000313" key="2">
    <source>
        <dbReference type="EMBL" id="KGR75696.1"/>
    </source>
</evidence>
<feature type="domain" description="HTH-type transcriptional regulator Rgg C-terminal" evidence="1">
    <location>
        <begin position="1"/>
        <end position="79"/>
    </location>
</feature>
<proteinExistence type="predicted"/>
<dbReference type="EMBL" id="JPVO01000049">
    <property type="protein sequence ID" value="KGR75696.1"/>
    <property type="molecule type" value="Genomic_DNA"/>
</dbReference>
<dbReference type="Pfam" id="PF21259">
    <property type="entry name" value="Rgg_C"/>
    <property type="match status" value="1"/>
</dbReference>
<protein>
    <recommendedName>
        <fullName evidence="1">HTH-type transcriptional regulator Rgg C-terminal domain-containing protein</fullName>
    </recommendedName>
</protein>
<gene>
    <name evidence="2" type="ORF">CD33_09295</name>
</gene>
<keyword evidence="3" id="KW-1185">Reference proteome</keyword>
<evidence type="ECO:0000313" key="3">
    <source>
        <dbReference type="Proteomes" id="UP000030408"/>
    </source>
</evidence>
<reference evidence="2 3" key="1">
    <citation type="submission" date="2014-02" db="EMBL/GenBank/DDBJ databases">
        <title>Draft genome sequence of Lysinibacillus sinduriensis JCM 15800.</title>
        <authorList>
            <person name="Zhang F."/>
            <person name="Wang G."/>
            <person name="Zhang L."/>
        </authorList>
    </citation>
    <scope>NUCLEOTIDE SEQUENCE [LARGE SCALE GENOMIC DNA]</scope>
    <source>
        <strain evidence="2 3">JCM 15800</strain>
    </source>
</reference>
<sequence>MIFNILEIKIVSKNVGSARYYLAELNKIKIDVIDNMYLQAMIKYFTAILDLISRKCQEEDVLRIAEMFDFLGMDTKKNKCLTFCDKVKTLYDIV</sequence>
<evidence type="ECO:0000259" key="1">
    <source>
        <dbReference type="Pfam" id="PF21259"/>
    </source>
</evidence>
<dbReference type="Proteomes" id="UP000030408">
    <property type="component" value="Unassembled WGS sequence"/>
</dbReference>
<dbReference type="STRING" id="1384057.CD33_09295"/>
<organism evidence="2 3">
    <name type="scientific">Ureibacillus sinduriensis BLB-1 = JCM 15800</name>
    <dbReference type="NCBI Taxonomy" id="1384057"/>
    <lineage>
        <taxon>Bacteria</taxon>
        <taxon>Bacillati</taxon>
        <taxon>Bacillota</taxon>
        <taxon>Bacilli</taxon>
        <taxon>Bacillales</taxon>
        <taxon>Caryophanaceae</taxon>
        <taxon>Ureibacillus</taxon>
    </lineage>
</organism>
<accession>A0A0A3HSX4</accession>
<name>A0A0A3HSX4_9BACL</name>
<dbReference type="InterPro" id="IPR010057">
    <property type="entry name" value="Transcription_activator_Rgg_C"/>
</dbReference>
<comment type="caution">
    <text evidence="2">The sequence shown here is derived from an EMBL/GenBank/DDBJ whole genome shotgun (WGS) entry which is preliminary data.</text>
</comment>